<proteinExistence type="predicted"/>
<dbReference type="AlphaFoldDB" id="A0A8E2F836"/>
<feature type="compositionally biased region" description="Polar residues" evidence="2">
    <location>
        <begin position="19"/>
        <end position="29"/>
    </location>
</feature>
<keyword evidence="4" id="KW-1185">Reference proteome</keyword>
<protein>
    <submittedName>
        <fullName evidence="3">Uncharacterized protein</fullName>
    </submittedName>
</protein>
<dbReference type="OrthoDB" id="5421041at2759"/>
<feature type="region of interest" description="Disordered" evidence="2">
    <location>
        <begin position="1"/>
        <end position="41"/>
    </location>
</feature>
<dbReference type="Proteomes" id="UP000250140">
    <property type="component" value="Unassembled WGS sequence"/>
</dbReference>
<name>A0A8E2F836_9PEZI</name>
<feature type="region of interest" description="Disordered" evidence="2">
    <location>
        <begin position="449"/>
        <end position="512"/>
    </location>
</feature>
<feature type="coiled-coil region" evidence="1">
    <location>
        <begin position="79"/>
        <end position="181"/>
    </location>
</feature>
<evidence type="ECO:0000256" key="1">
    <source>
        <dbReference type="SAM" id="Coils"/>
    </source>
</evidence>
<sequence>MPPKSISGDSSVAGGTAGSDATSSRTAISSLKDPAGKWKQASNDLKDLQEITQRIRKNTQMYTDMEEAIKEHSKTRGILNEKMTELLEKEARISDLENNVTQMFDEFEARYKKWNNEALEFKRRSDREKTRTETAHQREVESMQTQLKSFREKVTILNTGIDQAKKDADFARRQNENNKHQMREWYGYLSQLKDMDLDALGVKLEGFFQRYFLVIYNNFYVELPDLVLKDIASFTQLTTKLPKKHRFSPTNSSAAKLMRVAAAVHIFAAELHATVFRPRYFLESIEDSLAMEQIMDRHLGIGCRESNIIRAVLLSDHQTEDEESVIADVARIASEHVHEQLRPLLRDDSMTFKTGLEQLFQEATKLWLEMQHSNEVIETHIEDSPNPSSEFDWHDVPIFGDVAQGQQIIPSEYLCLFPRFQVFGYGKAVHRGYVLWYDQEAVRTTHQELLSEGKTRNRRSAGGNPAGTAGWGAPLVTDNKTGAVASPQASPNSRKGFFLDAETTLSHGRTNN</sequence>
<keyword evidence="1" id="KW-0175">Coiled coil</keyword>
<reference evidence="3 4" key="1">
    <citation type="journal article" date="2016" name="Nat. Commun.">
        <title>Ectomycorrhizal ecology is imprinted in the genome of the dominant symbiotic fungus Cenococcum geophilum.</title>
        <authorList>
            <consortium name="DOE Joint Genome Institute"/>
            <person name="Peter M."/>
            <person name="Kohler A."/>
            <person name="Ohm R.A."/>
            <person name="Kuo A."/>
            <person name="Krutzmann J."/>
            <person name="Morin E."/>
            <person name="Arend M."/>
            <person name="Barry K.W."/>
            <person name="Binder M."/>
            <person name="Choi C."/>
            <person name="Clum A."/>
            <person name="Copeland A."/>
            <person name="Grisel N."/>
            <person name="Haridas S."/>
            <person name="Kipfer T."/>
            <person name="LaButti K."/>
            <person name="Lindquist E."/>
            <person name="Lipzen A."/>
            <person name="Maire R."/>
            <person name="Meier B."/>
            <person name="Mihaltcheva S."/>
            <person name="Molinier V."/>
            <person name="Murat C."/>
            <person name="Poggeler S."/>
            <person name="Quandt C.A."/>
            <person name="Sperisen C."/>
            <person name="Tritt A."/>
            <person name="Tisserant E."/>
            <person name="Crous P.W."/>
            <person name="Henrissat B."/>
            <person name="Nehls U."/>
            <person name="Egli S."/>
            <person name="Spatafora J.W."/>
            <person name="Grigoriev I.V."/>
            <person name="Martin F.M."/>
        </authorList>
    </citation>
    <scope>NUCLEOTIDE SEQUENCE [LARGE SCALE GENOMIC DNA]</scope>
    <source>
        <strain evidence="3 4">CBS 207.34</strain>
    </source>
</reference>
<evidence type="ECO:0000256" key="2">
    <source>
        <dbReference type="SAM" id="MobiDB-lite"/>
    </source>
</evidence>
<gene>
    <name evidence="3" type="ORF">AOQ84DRAFT_421258</name>
</gene>
<feature type="compositionally biased region" description="Polar residues" evidence="2">
    <location>
        <begin position="503"/>
        <end position="512"/>
    </location>
</feature>
<dbReference type="EMBL" id="KV748931">
    <property type="protein sequence ID" value="OCL12075.1"/>
    <property type="molecule type" value="Genomic_DNA"/>
</dbReference>
<accession>A0A8E2F836</accession>
<organism evidence="3 4">
    <name type="scientific">Glonium stellatum</name>
    <dbReference type="NCBI Taxonomy" id="574774"/>
    <lineage>
        <taxon>Eukaryota</taxon>
        <taxon>Fungi</taxon>
        <taxon>Dikarya</taxon>
        <taxon>Ascomycota</taxon>
        <taxon>Pezizomycotina</taxon>
        <taxon>Dothideomycetes</taxon>
        <taxon>Pleosporomycetidae</taxon>
        <taxon>Gloniales</taxon>
        <taxon>Gloniaceae</taxon>
        <taxon>Glonium</taxon>
    </lineage>
</organism>
<evidence type="ECO:0000313" key="4">
    <source>
        <dbReference type="Proteomes" id="UP000250140"/>
    </source>
</evidence>
<evidence type="ECO:0000313" key="3">
    <source>
        <dbReference type="EMBL" id="OCL12075.1"/>
    </source>
</evidence>